<dbReference type="FunFam" id="3.30.2010.30:FF:000002">
    <property type="entry name" value="Putative aminopeptidase N"/>
    <property type="match status" value="1"/>
</dbReference>
<dbReference type="GO" id="GO:0004177">
    <property type="term" value="F:aminopeptidase activity"/>
    <property type="evidence" value="ECO:0007669"/>
    <property type="project" value="UniProtKB-KW"/>
</dbReference>
<dbReference type="AlphaFoldDB" id="A0A1I7Y4B8"/>
<keyword evidence="5" id="KW-0479">Metal-binding</keyword>
<proteinExistence type="inferred from homology"/>
<evidence type="ECO:0000313" key="10">
    <source>
        <dbReference type="Proteomes" id="UP000095287"/>
    </source>
</evidence>
<dbReference type="Gene3D" id="3.30.2010.30">
    <property type="match status" value="1"/>
</dbReference>
<keyword evidence="4" id="KW-0645">Protease</keyword>
<feature type="domain" description="Peptidase M1 membrane alanine aminopeptidase" evidence="9">
    <location>
        <begin position="4"/>
        <end position="44"/>
    </location>
</feature>
<dbReference type="PANTHER" id="PTHR46322">
    <property type="entry name" value="PUROMYCIN-SENSITIVE AMINOPEPTIDASE"/>
    <property type="match status" value="1"/>
</dbReference>
<keyword evidence="7" id="KW-0862">Zinc</keyword>
<evidence type="ECO:0000259" key="9">
    <source>
        <dbReference type="Pfam" id="PF01433"/>
    </source>
</evidence>
<accession>A0A1I7Y4B8</accession>
<comment type="similarity">
    <text evidence="2">Belongs to the peptidase M1 family.</text>
</comment>
<keyword evidence="3" id="KW-0031">Aminopeptidase</keyword>
<dbReference type="GO" id="GO:0008270">
    <property type="term" value="F:zinc ion binding"/>
    <property type="evidence" value="ECO:0007669"/>
    <property type="project" value="InterPro"/>
</dbReference>
<dbReference type="InterPro" id="IPR014782">
    <property type="entry name" value="Peptidase_M1_dom"/>
</dbReference>
<evidence type="ECO:0000256" key="8">
    <source>
        <dbReference type="ARBA" id="ARBA00023049"/>
    </source>
</evidence>
<reference evidence="11" key="1">
    <citation type="submission" date="2016-11" db="UniProtKB">
        <authorList>
            <consortium name="WormBaseParasite"/>
        </authorList>
    </citation>
    <scope>IDENTIFICATION</scope>
</reference>
<evidence type="ECO:0000256" key="3">
    <source>
        <dbReference type="ARBA" id="ARBA00022438"/>
    </source>
</evidence>
<keyword evidence="6" id="KW-0378">Hydrolase</keyword>
<evidence type="ECO:0000313" key="11">
    <source>
        <dbReference type="WBParaSite" id="L893_g12476.t1"/>
    </source>
</evidence>
<dbReference type="SUPFAM" id="SSF55486">
    <property type="entry name" value="Metalloproteases ('zincins'), catalytic domain"/>
    <property type="match status" value="1"/>
</dbReference>
<dbReference type="Proteomes" id="UP000095287">
    <property type="component" value="Unplaced"/>
</dbReference>
<dbReference type="PANTHER" id="PTHR46322:SF1">
    <property type="entry name" value="PUROMYCIN-SENSITIVE AMINOPEPTIDASE"/>
    <property type="match status" value="1"/>
</dbReference>
<evidence type="ECO:0000256" key="5">
    <source>
        <dbReference type="ARBA" id="ARBA00022723"/>
    </source>
</evidence>
<evidence type="ECO:0000256" key="6">
    <source>
        <dbReference type="ARBA" id="ARBA00022801"/>
    </source>
</evidence>
<keyword evidence="10" id="KW-1185">Reference proteome</keyword>
<keyword evidence="8" id="KW-0482">Metalloprotease</keyword>
<comment type="cofactor">
    <cofactor evidence="1">
        <name>Zn(2+)</name>
        <dbReference type="ChEBI" id="CHEBI:29105"/>
    </cofactor>
</comment>
<dbReference type="Pfam" id="PF01433">
    <property type="entry name" value="Peptidase_M1"/>
    <property type="match status" value="1"/>
</dbReference>
<sequence length="44" mass="5174">MVSLKKSMRWDEEVYGREYDLDIFMIVAVNDFNMGAMENKGLNI</sequence>
<name>A0A1I7Y4B8_9BILA</name>
<dbReference type="GO" id="GO:0006508">
    <property type="term" value="P:proteolysis"/>
    <property type="evidence" value="ECO:0007669"/>
    <property type="project" value="UniProtKB-KW"/>
</dbReference>
<evidence type="ECO:0000256" key="1">
    <source>
        <dbReference type="ARBA" id="ARBA00001947"/>
    </source>
</evidence>
<dbReference type="InterPro" id="IPR012779">
    <property type="entry name" value="Peptidase_M1_pepN"/>
</dbReference>
<dbReference type="WBParaSite" id="L893_g12476.t1">
    <property type="protein sequence ID" value="L893_g12476.t1"/>
    <property type="gene ID" value="L893_g12476"/>
</dbReference>
<evidence type="ECO:0000256" key="2">
    <source>
        <dbReference type="ARBA" id="ARBA00010136"/>
    </source>
</evidence>
<evidence type="ECO:0000256" key="7">
    <source>
        <dbReference type="ARBA" id="ARBA00022833"/>
    </source>
</evidence>
<organism evidence="10 11">
    <name type="scientific">Steinernema glaseri</name>
    <dbReference type="NCBI Taxonomy" id="37863"/>
    <lineage>
        <taxon>Eukaryota</taxon>
        <taxon>Metazoa</taxon>
        <taxon>Ecdysozoa</taxon>
        <taxon>Nematoda</taxon>
        <taxon>Chromadorea</taxon>
        <taxon>Rhabditida</taxon>
        <taxon>Tylenchina</taxon>
        <taxon>Panagrolaimomorpha</taxon>
        <taxon>Strongyloidoidea</taxon>
        <taxon>Steinernematidae</taxon>
        <taxon>Steinernema</taxon>
    </lineage>
</organism>
<evidence type="ECO:0000256" key="4">
    <source>
        <dbReference type="ARBA" id="ARBA00022670"/>
    </source>
</evidence>
<dbReference type="GO" id="GO:0008237">
    <property type="term" value="F:metallopeptidase activity"/>
    <property type="evidence" value="ECO:0007669"/>
    <property type="project" value="UniProtKB-KW"/>
</dbReference>
<protein>
    <submittedName>
        <fullName evidence="11">Peptidase_M1 domain-containing protein</fullName>
    </submittedName>
</protein>